<name>A0AAD9J4R1_9ANNE</name>
<comment type="caution">
    <text evidence="2">The sequence shown here is derived from an EMBL/GenBank/DDBJ whole genome shotgun (WGS) entry which is preliminary data.</text>
</comment>
<evidence type="ECO:0008006" key="4">
    <source>
        <dbReference type="Google" id="ProtNLM"/>
    </source>
</evidence>
<feature type="signal peptide" evidence="1">
    <location>
        <begin position="1"/>
        <end position="18"/>
    </location>
</feature>
<evidence type="ECO:0000313" key="3">
    <source>
        <dbReference type="Proteomes" id="UP001208570"/>
    </source>
</evidence>
<feature type="chain" id="PRO_5042080615" description="Secreted protein" evidence="1">
    <location>
        <begin position="19"/>
        <end position="103"/>
    </location>
</feature>
<protein>
    <recommendedName>
        <fullName evidence="4">Secreted protein</fullName>
    </recommendedName>
</protein>
<accession>A0AAD9J4R1</accession>
<gene>
    <name evidence="2" type="ORF">LSH36_632g00014</name>
</gene>
<evidence type="ECO:0000313" key="2">
    <source>
        <dbReference type="EMBL" id="KAK2146098.1"/>
    </source>
</evidence>
<keyword evidence="3" id="KW-1185">Reference proteome</keyword>
<proteinExistence type="predicted"/>
<sequence length="103" mass="11959">MLFVLLLLCVPILVFVLCRWLPCLTHFVEVLVMKISTYLTEYCLNSVHMMKGRDHCLHDSRGGNSGFPPPHPNLLVNASIVFDNKYITFSDIFLRRQLQNQYC</sequence>
<reference evidence="2" key="1">
    <citation type="journal article" date="2023" name="Mol. Biol. Evol.">
        <title>Third-Generation Sequencing Reveals the Adaptive Role of the Epigenome in Three Deep-Sea Polychaetes.</title>
        <authorList>
            <person name="Perez M."/>
            <person name="Aroh O."/>
            <person name="Sun Y."/>
            <person name="Lan Y."/>
            <person name="Juniper S.K."/>
            <person name="Young C.R."/>
            <person name="Angers B."/>
            <person name="Qian P.Y."/>
        </authorList>
    </citation>
    <scope>NUCLEOTIDE SEQUENCE</scope>
    <source>
        <strain evidence="2">P08H-3</strain>
    </source>
</reference>
<keyword evidence="1" id="KW-0732">Signal</keyword>
<dbReference type="AlphaFoldDB" id="A0AAD9J4R1"/>
<dbReference type="EMBL" id="JAODUP010000632">
    <property type="protein sequence ID" value="KAK2146098.1"/>
    <property type="molecule type" value="Genomic_DNA"/>
</dbReference>
<organism evidence="2 3">
    <name type="scientific">Paralvinella palmiformis</name>
    <dbReference type="NCBI Taxonomy" id="53620"/>
    <lineage>
        <taxon>Eukaryota</taxon>
        <taxon>Metazoa</taxon>
        <taxon>Spiralia</taxon>
        <taxon>Lophotrochozoa</taxon>
        <taxon>Annelida</taxon>
        <taxon>Polychaeta</taxon>
        <taxon>Sedentaria</taxon>
        <taxon>Canalipalpata</taxon>
        <taxon>Terebellida</taxon>
        <taxon>Terebelliformia</taxon>
        <taxon>Alvinellidae</taxon>
        <taxon>Paralvinella</taxon>
    </lineage>
</organism>
<evidence type="ECO:0000256" key="1">
    <source>
        <dbReference type="SAM" id="SignalP"/>
    </source>
</evidence>
<dbReference type="Proteomes" id="UP001208570">
    <property type="component" value="Unassembled WGS sequence"/>
</dbReference>